<accession>A0AA36I5P5</accession>
<evidence type="ECO:0000313" key="1">
    <source>
        <dbReference type="EMBL" id="CAJ1380590.1"/>
    </source>
</evidence>
<keyword evidence="2" id="KW-1185">Reference proteome</keyword>
<proteinExistence type="predicted"/>
<dbReference type="EMBL" id="CAUJNA010000726">
    <property type="protein sequence ID" value="CAJ1380590.1"/>
    <property type="molecule type" value="Genomic_DNA"/>
</dbReference>
<organism evidence="1 2">
    <name type="scientific">Effrenium voratum</name>
    <dbReference type="NCBI Taxonomy" id="2562239"/>
    <lineage>
        <taxon>Eukaryota</taxon>
        <taxon>Sar</taxon>
        <taxon>Alveolata</taxon>
        <taxon>Dinophyceae</taxon>
        <taxon>Suessiales</taxon>
        <taxon>Symbiodiniaceae</taxon>
        <taxon>Effrenium</taxon>
    </lineage>
</organism>
<protein>
    <submittedName>
        <fullName evidence="1">Uncharacterized protein</fullName>
    </submittedName>
</protein>
<dbReference type="Proteomes" id="UP001178507">
    <property type="component" value="Unassembled WGS sequence"/>
</dbReference>
<dbReference type="AlphaFoldDB" id="A0AA36I5P5"/>
<sequence length="206" mass="22330">MDEASVLLDQARESAVEKVACPICFEGLSEYPDQVGALTLYGNRVESALYHSSCVLNPDTGHLIFESQTGRAVSPLTRQQVDGFKCMPGLSEGQSWAKFLDWNSAGHLDLQKVCAGVAALLPVDDATARRFVVKVLHKSANCGDHAELPLPEVVATLLPAIRRQLRRLLVAPRPRAPEICRNSSKEPSDGGGPLVAFRREGQPFLG</sequence>
<reference evidence="1" key="1">
    <citation type="submission" date="2023-08" db="EMBL/GenBank/DDBJ databases">
        <authorList>
            <person name="Chen Y."/>
            <person name="Shah S."/>
            <person name="Dougan E. K."/>
            <person name="Thang M."/>
            <person name="Chan C."/>
        </authorList>
    </citation>
    <scope>NUCLEOTIDE SEQUENCE</scope>
</reference>
<gene>
    <name evidence="1" type="ORF">EVOR1521_LOCUS8497</name>
</gene>
<comment type="caution">
    <text evidence="1">The sequence shown here is derived from an EMBL/GenBank/DDBJ whole genome shotgun (WGS) entry which is preliminary data.</text>
</comment>
<evidence type="ECO:0000313" key="2">
    <source>
        <dbReference type="Proteomes" id="UP001178507"/>
    </source>
</evidence>
<name>A0AA36I5P5_9DINO</name>